<comment type="caution">
    <text evidence="1">The sequence shown here is derived from an EMBL/GenBank/DDBJ whole genome shotgun (WGS) entry which is preliminary data.</text>
</comment>
<sequence>MYRAGLVLAGLVGGMVVFGGSALAATSGYGPGGYGPGHGPSYEWESGQFNNFGDDRDLLDLDLLNGLLGQALS</sequence>
<gene>
    <name evidence="1" type="ORF">AB0K40_25015</name>
</gene>
<dbReference type="RefSeq" id="WP_329590521.1">
    <property type="nucleotide sequence ID" value="NZ_BAAAMV010000003.1"/>
</dbReference>
<keyword evidence="2" id="KW-1185">Reference proteome</keyword>
<dbReference type="EMBL" id="JBFARM010000007">
    <property type="protein sequence ID" value="MEV4288781.1"/>
    <property type="molecule type" value="Genomic_DNA"/>
</dbReference>
<reference evidence="1 2" key="1">
    <citation type="submission" date="2024-06" db="EMBL/GenBank/DDBJ databases">
        <title>The Natural Products Discovery Center: Release of the First 8490 Sequenced Strains for Exploring Actinobacteria Biosynthetic Diversity.</title>
        <authorList>
            <person name="Kalkreuter E."/>
            <person name="Kautsar S.A."/>
            <person name="Yang D."/>
            <person name="Bader C.D."/>
            <person name="Teijaro C.N."/>
            <person name="Fluegel L."/>
            <person name="Davis C.M."/>
            <person name="Simpson J.R."/>
            <person name="Lauterbach L."/>
            <person name="Steele A.D."/>
            <person name="Gui C."/>
            <person name="Meng S."/>
            <person name="Li G."/>
            <person name="Viehrig K."/>
            <person name="Ye F."/>
            <person name="Su P."/>
            <person name="Kiefer A.F."/>
            <person name="Nichols A."/>
            <person name="Cepeda A.J."/>
            <person name="Yan W."/>
            <person name="Fan B."/>
            <person name="Jiang Y."/>
            <person name="Adhikari A."/>
            <person name="Zheng C.-J."/>
            <person name="Schuster L."/>
            <person name="Cowan T.M."/>
            <person name="Smanski M.J."/>
            <person name="Chevrette M.G."/>
            <person name="De Carvalho L.P.S."/>
            <person name="Shen B."/>
        </authorList>
    </citation>
    <scope>NUCLEOTIDE SEQUENCE [LARGE SCALE GENOMIC DNA]</scope>
    <source>
        <strain evidence="1 2">NPDC049574</strain>
    </source>
</reference>
<organism evidence="1 2">
    <name type="scientific">Nonomuraea bangladeshensis</name>
    <dbReference type="NCBI Taxonomy" id="404385"/>
    <lineage>
        <taxon>Bacteria</taxon>
        <taxon>Bacillati</taxon>
        <taxon>Actinomycetota</taxon>
        <taxon>Actinomycetes</taxon>
        <taxon>Streptosporangiales</taxon>
        <taxon>Streptosporangiaceae</taxon>
        <taxon>Nonomuraea</taxon>
    </lineage>
</organism>
<evidence type="ECO:0000313" key="2">
    <source>
        <dbReference type="Proteomes" id="UP001552427"/>
    </source>
</evidence>
<name>A0ABV3H8C5_9ACTN</name>
<evidence type="ECO:0000313" key="1">
    <source>
        <dbReference type="EMBL" id="MEV4288781.1"/>
    </source>
</evidence>
<proteinExistence type="predicted"/>
<protein>
    <submittedName>
        <fullName evidence="1">Uncharacterized protein</fullName>
    </submittedName>
</protein>
<dbReference type="Proteomes" id="UP001552427">
    <property type="component" value="Unassembled WGS sequence"/>
</dbReference>
<accession>A0ABV3H8C5</accession>